<proteinExistence type="predicted"/>
<organism evidence="1 2">
    <name type="scientific">Trachymyrmex cornetzi</name>
    <dbReference type="NCBI Taxonomy" id="471704"/>
    <lineage>
        <taxon>Eukaryota</taxon>
        <taxon>Metazoa</taxon>
        <taxon>Ecdysozoa</taxon>
        <taxon>Arthropoda</taxon>
        <taxon>Hexapoda</taxon>
        <taxon>Insecta</taxon>
        <taxon>Pterygota</taxon>
        <taxon>Neoptera</taxon>
        <taxon>Endopterygota</taxon>
        <taxon>Hymenoptera</taxon>
        <taxon>Apocrita</taxon>
        <taxon>Aculeata</taxon>
        <taxon>Formicoidea</taxon>
        <taxon>Formicidae</taxon>
        <taxon>Myrmicinae</taxon>
        <taxon>Trachymyrmex</taxon>
    </lineage>
</organism>
<protein>
    <recommendedName>
        <fullName evidence="3">C2H2-type domain-containing protein</fullName>
    </recommendedName>
</protein>
<dbReference type="STRING" id="471704.A0A151J5F8"/>
<dbReference type="EMBL" id="KQ980049">
    <property type="protein sequence ID" value="KYN18063.1"/>
    <property type="molecule type" value="Genomic_DNA"/>
</dbReference>
<evidence type="ECO:0000313" key="2">
    <source>
        <dbReference type="Proteomes" id="UP000078492"/>
    </source>
</evidence>
<reference evidence="1 2" key="1">
    <citation type="submission" date="2015-09" db="EMBL/GenBank/DDBJ databases">
        <title>Trachymyrmex cornetzi WGS genome.</title>
        <authorList>
            <person name="Nygaard S."/>
            <person name="Hu H."/>
            <person name="Boomsma J."/>
            <person name="Zhang G."/>
        </authorList>
    </citation>
    <scope>NUCLEOTIDE SEQUENCE [LARGE SCALE GENOMIC DNA]</scope>
    <source>
        <strain evidence="1">Tcor2-1</strain>
        <tissue evidence="1">Whole body</tissue>
    </source>
</reference>
<sequence>MEFDERVERELLEQCGQVATLVECFAWLQRCDECIERLKELCRAKRPRFAVGHRQSVVARIARLAGAKSQLERRFVHVGGGHASDEYASGNERSLVWREIDAAFEGRIVTGAVINFNHIEPRRFLEDAREIVLERVRDAVERHGRVKVNTAFNGEFATKDKCVIKSINTKNIEIYRCTDIRECVNKLNPMCAGCHVEVPREITTKRAVMRTTDNACFAWSVVAALYPAEKNTKRESSYPHYTAALNLASIEFPMILKGINKFERLNAMSINVYGIENKQVLPLRLTSDKKEKHINVLYLQDPRNDGIGHFAWIKNLSRLVSSQLSRQKNKKFFCDRCLHYFSTSVKLHSHTMDCRNINNCVIRQPNEDDKWLEFGNYNNKERVPFIVYADLQCVLQKMEPDKEDASYTYQRHKVCSVGYYMRCSYDNSLSSYQFRRDKDCISWFARQLNDLAHRVKDILTKLPF</sequence>
<dbReference type="AlphaFoldDB" id="A0A151J5F8"/>
<evidence type="ECO:0000313" key="1">
    <source>
        <dbReference type="EMBL" id="KYN18063.1"/>
    </source>
</evidence>
<evidence type="ECO:0008006" key="3">
    <source>
        <dbReference type="Google" id="ProtNLM"/>
    </source>
</evidence>
<dbReference type="PANTHER" id="PTHR31511">
    <property type="entry name" value="PROTEIN CBG23764"/>
    <property type="match status" value="1"/>
</dbReference>
<dbReference type="Proteomes" id="UP000078492">
    <property type="component" value="Unassembled WGS sequence"/>
</dbReference>
<dbReference type="PANTHER" id="PTHR31511:SF12">
    <property type="entry name" value="RHO TERMINATION FACTOR N-TERMINAL DOMAIN-CONTAINING PROTEIN"/>
    <property type="match status" value="1"/>
</dbReference>
<accession>A0A151J5F8</accession>
<keyword evidence="2" id="KW-1185">Reference proteome</keyword>
<name>A0A151J5F8_9HYME</name>
<gene>
    <name evidence="1" type="ORF">ALC57_09637</name>
</gene>